<sequence length="111" mass="12761">MANRSHAETASPTLFFLSVYDDGRPLARRPRPLEMSNSRRSPPAPHQRPRHAISIFALRNRLLVLQGIQFAALRPHLAENSMILSATMLLLWRRNEHHHGALQPHREYSAE</sequence>
<dbReference type="KEGG" id="maw:19253528"/>
<feature type="region of interest" description="Disordered" evidence="1">
    <location>
        <begin position="27"/>
        <end position="50"/>
    </location>
</feature>
<proteinExistence type="predicted"/>
<gene>
    <name evidence="2" type="ORF">MAC_09217</name>
</gene>
<dbReference type="HOGENOM" id="CLU_2158978_0_0_1"/>
<keyword evidence="3" id="KW-1185">Reference proteome</keyword>
<dbReference type="InParanoid" id="E9EH69"/>
<dbReference type="GeneID" id="19253528"/>
<accession>E9EH69</accession>
<dbReference type="AlphaFoldDB" id="E9EH69"/>
<dbReference type="Proteomes" id="UP000002499">
    <property type="component" value="Unassembled WGS sequence"/>
</dbReference>
<evidence type="ECO:0000313" key="3">
    <source>
        <dbReference type="Proteomes" id="UP000002499"/>
    </source>
</evidence>
<organism evidence="3">
    <name type="scientific">Metarhizium acridum (strain CQMa 102)</name>
    <dbReference type="NCBI Taxonomy" id="655827"/>
    <lineage>
        <taxon>Eukaryota</taxon>
        <taxon>Fungi</taxon>
        <taxon>Dikarya</taxon>
        <taxon>Ascomycota</taxon>
        <taxon>Pezizomycotina</taxon>
        <taxon>Sordariomycetes</taxon>
        <taxon>Hypocreomycetidae</taxon>
        <taxon>Hypocreales</taxon>
        <taxon>Clavicipitaceae</taxon>
        <taxon>Metarhizium</taxon>
    </lineage>
</organism>
<dbReference type="RefSeq" id="XP_007815557.1">
    <property type="nucleotide sequence ID" value="XM_007817366.1"/>
</dbReference>
<name>E9EH69_METAQ</name>
<dbReference type="EMBL" id="GL698608">
    <property type="protein sequence ID" value="EFY84733.1"/>
    <property type="molecule type" value="Genomic_DNA"/>
</dbReference>
<evidence type="ECO:0000313" key="2">
    <source>
        <dbReference type="EMBL" id="EFY84733.1"/>
    </source>
</evidence>
<protein>
    <submittedName>
        <fullName evidence="2">Uncharacterized protein</fullName>
    </submittedName>
</protein>
<reference evidence="2 3" key="1">
    <citation type="journal article" date="2011" name="PLoS Genet.">
        <title>Genome sequencing and comparative transcriptomics of the model entomopathogenic fungi Metarhizium anisopliae and M. acridum.</title>
        <authorList>
            <person name="Gao Q."/>
            <person name="Jin K."/>
            <person name="Ying S.H."/>
            <person name="Zhang Y."/>
            <person name="Xiao G."/>
            <person name="Shang Y."/>
            <person name="Duan Z."/>
            <person name="Hu X."/>
            <person name="Xie X.Q."/>
            <person name="Zhou G."/>
            <person name="Peng G."/>
            <person name="Luo Z."/>
            <person name="Huang W."/>
            <person name="Wang B."/>
            <person name="Fang W."/>
            <person name="Wang S."/>
            <person name="Zhong Y."/>
            <person name="Ma L.J."/>
            <person name="St Leger R.J."/>
            <person name="Zhao G.P."/>
            <person name="Pei Y."/>
            <person name="Feng M.G."/>
            <person name="Xia Y."/>
            <person name="Wang C."/>
        </authorList>
    </citation>
    <scope>NUCLEOTIDE SEQUENCE [LARGE SCALE GENOMIC DNA]</scope>
    <source>
        <strain evidence="2 3">CQMa 102</strain>
    </source>
</reference>
<evidence type="ECO:0000256" key="1">
    <source>
        <dbReference type="SAM" id="MobiDB-lite"/>
    </source>
</evidence>